<keyword evidence="3" id="KW-1185">Reference proteome</keyword>
<evidence type="ECO:0000313" key="2">
    <source>
        <dbReference type="EMBL" id="MDT0556347.1"/>
    </source>
</evidence>
<keyword evidence="1" id="KW-0812">Transmembrane</keyword>
<comment type="caution">
    <text evidence="2">The sequence shown here is derived from an EMBL/GenBank/DDBJ whole genome shotgun (WGS) entry which is preliminary data.</text>
</comment>
<feature type="transmembrane region" description="Helical" evidence="1">
    <location>
        <begin position="14"/>
        <end position="33"/>
    </location>
</feature>
<protein>
    <submittedName>
        <fullName evidence="2">Uncharacterized protein</fullName>
    </submittedName>
</protein>
<keyword evidence="1" id="KW-1133">Transmembrane helix</keyword>
<feature type="transmembrane region" description="Helical" evidence="1">
    <location>
        <begin position="149"/>
        <end position="171"/>
    </location>
</feature>
<reference evidence="2 3" key="1">
    <citation type="submission" date="2023-09" db="EMBL/GenBank/DDBJ databases">
        <authorList>
            <person name="Rey-Velasco X."/>
        </authorList>
    </citation>
    <scope>NUCLEOTIDE SEQUENCE [LARGE SCALE GENOMIC DNA]</scope>
    <source>
        <strain evidence="2 3">W242</strain>
    </source>
</reference>
<feature type="transmembrane region" description="Helical" evidence="1">
    <location>
        <begin position="109"/>
        <end position="129"/>
    </location>
</feature>
<feature type="transmembrane region" description="Helical" evidence="1">
    <location>
        <begin position="45"/>
        <end position="64"/>
    </location>
</feature>
<evidence type="ECO:0000313" key="3">
    <source>
        <dbReference type="Proteomes" id="UP001254488"/>
    </source>
</evidence>
<evidence type="ECO:0000256" key="1">
    <source>
        <dbReference type="SAM" id="Phobius"/>
    </source>
</evidence>
<keyword evidence="1" id="KW-0472">Membrane</keyword>
<dbReference type="EMBL" id="JAVRHZ010000006">
    <property type="protein sequence ID" value="MDT0556347.1"/>
    <property type="molecule type" value="Genomic_DNA"/>
</dbReference>
<dbReference type="Proteomes" id="UP001254488">
    <property type="component" value="Unassembled WGS sequence"/>
</dbReference>
<organism evidence="2 3">
    <name type="scientific">Patiriisocius hiemis</name>
    <dbReference type="NCBI Taxonomy" id="3075604"/>
    <lineage>
        <taxon>Bacteria</taxon>
        <taxon>Pseudomonadati</taxon>
        <taxon>Bacteroidota</taxon>
        <taxon>Flavobacteriia</taxon>
        <taxon>Flavobacteriales</taxon>
        <taxon>Flavobacteriaceae</taxon>
        <taxon>Patiriisocius</taxon>
    </lineage>
</organism>
<gene>
    <name evidence="2" type="ORF">RM538_10050</name>
</gene>
<feature type="transmembrane region" description="Helical" evidence="1">
    <location>
        <begin position="84"/>
        <end position="102"/>
    </location>
</feature>
<accession>A0ABU2YEA5</accession>
<name>A0ABU2YEA5_9FLAO</name>
<sequence>MEVLEQIRRIIDGNLIYCLPFTIISLMLIELFFNNKFKTKIVLNWIRWIIISYTAIILISFIVGMLINPQEYAIVNRATGDYKWAYWVMSFCTLILPLSLLNNKLAKRGLYVLAISILMKIGFYLERFTIVTTSFHRDYNTSQGFDFKIIFNGIVIPLIQGVIIAFVFLFFAQVYKREPKKVNY</sequence>
<dbReference type="RefSeq" id="WP_311333299.1">
    <property type="nucleotide sequence ID" value="NZ_JAVRHZ010000006.1"/>
</dbReference>
<proteinExistence type="predicted"/>